<name>A0A8X6MS23_NEPPI</name>
<sequence>MSSIWIGYRHQMEAIGAHKNNIVNNYSFRLNAATTLIYRVKQSRSQIFSINTLDESIDNNEPPANRRIPVFIPHDIAKKKDEDICPKRWEIEVTECQNVML</sequence>
<gene>
    <name evidence="1" type="primary">AVEN_120891_1</name>
    <name evidence="1" type="ORF">NPIL_601221</name>
</gene>
<dbReference type="EMBL" id="BMAW01096511">
    <property type="protein sequence ID" value="GFS74974.1"/>
    <property type="molecule type" value="Genomic_DNA"/>
</dbReference>
<accession>A0A8X6MS23</accession>
<organism evidence="1 2">
    <name type="scientific">Nephila pilipes</name>
    <name type="common">Giant wood spider</name>
    <name type="synonym">Nephila maculata</name>
    <dbReference type="NCBI Taxonomy" id="299642"/>
    <lineage>
        <taxon>Eukaryota</taxon>
        <taxon>Metazoa</taxon>
        <taxon>Ecdysozoa</taxon>
        <taxon>Arthropoda</taxon>
        <taxon>Chelicerata</taxon>
        <taxon>Arachnida</taxon>
        <taxon>Araneae</taxon>
        <taxon>Araneomorphae</taxon>
        <taxon>Entelegynae</taxon>
        <taxon>Araneoidea</taxon>
        <taxon>Nephilidae</taxon>
        <taxon>Nephila</taxon>
    </lineage>
</organism>
<protein>
    <submittedName>
        <fullName evidence="1">Uncharacterized protein</fullName>
    </submittedName>
</protein>
<comment type="caution">
    <text evidence="1">The sequence shown here is derived from an EMBL/GenBank/DDBJ whole genome shotgun (WGS) entry which is preliminary data.</text>
</comment>
<dbReference type="Proteomes" id="UP000887013">
    <property type="component" value="Unassembled WGS sequence"/>
</dbReference>
<dbReference type="OrthoDB" id="6466206at2759"/>
<keyword evidence="2" id="KW-1185">Reference proteome</keyword>
<reference evidence="1" key="1">
    <citation type="submission" date="2020-08" db="EMBL/GenBank/DDBJ databases">
        <title>Multicomponent nature underlies the extraordinary mechanical properties of spider dragline silk.</title>
        <authorList>
            <person name="Kono N."/>
            <person name="Nakamura H."/>
            <person name="Mori M."/>
            <person name="Yoshida Y."/>
            <person name="Ohtoshi R."/>
            <person name="Malay A.D."/>
            <person name="Moran D.A.P."/>
            <person name="Tomita M."/>
            <person name="Numata K."/>
            <person name="Arakawa K."/>
        </authorList>
    </citation>
    <scope>NUCLEOTIDE SEQUENCE</scope>
</reference>
<proteinExistence type="predicted"/>
<evidence type="ECO:0000313" key="1">
    <source>
        <dbReference type="EMBL" id="GFS74974.1"/>
    </source>
</evidence>
<dbReference type="AlphaFoldDB" id="A0A8X6MS23"/>
<evidence type="ECO:0000313" key="2">
    <source>
        <dbReference type="Proteomes" id="UP000887013"/>
    </source>
</evidence>